<dbReference type="EMBL" id="BRYB01002166">
    <property type="protein sequence ID" value="GMI40577.1"/>
    <property type="molecule type" value="Genomic_DNA"/>
</dbReference>
<feature type="transmembrane region" description="Helical" evidence="1">
    <location>
        <begin position="110"/>
        <end position="130"/>
    </location>
</feature>
<keyword evidence="1" id="KW-1133">Transmembrane helix</keyword>
<keyword evidence="1" id="KW-0472">Membrane</keyword>
<protein>
    <submittedName>
        <fullName evidence="2">Uncharacterized protein</fullName>
    </submittedName>
</protein>
<organism evidence="2 3">
    <name type="scientific">Tetraparma gracilis</name>
    <dbReference type="NCBI Taxonomy" id="2962635"/>
    <lineage>
        <taxon>Eukaryota</taxon>
        <taxon>Sar</taxon>
        <taxon>Stramenopiles</taxon>
        <taxon>Ochrophyta</taxon>
        <taxon>Bolidophyceae</taxon>
        <taxon>Parmales</taxon>
        <taxon>Triparmaceae</taxon>
        <taxon>Tetraparma</taxon>
    </lineage>
</organism>
<feature type="transmembrane region" description="Helical" evidence="1">
    <location>
        <begin position="207"/>
        <end position="223"/>
    </location>
</feature>
<keyword evidence="3" id="KW-1185">Reference proteome</keyword>
<feature type="transmembrane region" description="Helical" evidence="1">
    <location>
        <begin position="12"/>
        <end position="35"/>
    </location>
</feature>
<keyword evidence="1" id="KW-0812">Transmembrane</keyword>
<dbReference type="PANTHER" id="PTHR33802">
    <property type="entry name" value="SI:CH211-161H7.5-RELATED"/>
    <property type="match status" value="1"/>
</dbReference>
<feature type="transmembrane region" description="Helical" evidence="1">
    <location>
        <begin position="55"/>
        <end position="74"/>
    </location>
</feature>
<name>A0ABQ6N607_9STRA</name>
<dbReference type="PANTHER" id="PTHR33802:SF2">
    <property type="entry name" value="EF-HAND DOMAIN-CONTAINING PROTEIN"/>
    <property type="match status" value="1"/>
</dbReference>
<evidence type="ECO:0000256" key="1">
    <source>
        <dbReference type="SAM" id="Phobius"/>
    </source>
</evidence>
<gene>
    <name evidence="2" type="ORF">TeGR_g991</name>
</gene>
<feature type="transmembrane region" description="Helical" evidence="1">
    <location>
        <begin position="86"/>
        <end position="104"/>
    </location>
</feature>
<feature type="transmembrane region" description="Helical" evidence="1">
    <location>
        <begin position="243"/>
        <end position="268"/>
    </location>
</feature>
<feature type="transmembrane region" description="Helical" evidence="1">
    <location>
        <begin position="182"/>
        <end position="200"/>
    </location>
</feature>
<reference evidence="2 3" key="1">
    <citation type="journal article" date="2023" name="Commun. Biol.">
        <title>Genome analysis of Parmales, the sister group of diatoms, reveals the evolutionary specialization of diatoms from phago-mixotrophs to photoautotrophs.</title>
        <authorList>
            <person name="Ban H."/>
            <person name="Sato S."/>
            <person name="Yoshikawa S."/>
            <person name="Yamada K."/>
            <person name="Nakamura Y."/>
            <person name="Ichinomiya M."/>
            <person name="Sato N."/>
            <person name="Blanc-Mathieu R."/>
            <person name="Endo H."/>
            <person name="Kuwata A."/>
            <person name="Ogata H."/>
        </authorList>
    </citation>
    <scope>NUCLEOTIDE SEQUENCE [LARGE SCALE GENOMIC DNA]</scope>
</reference>
<evidence type="ECO:0000313" key="3">
    <source>
        <dbReference type="Proteomes" id="UP001165060"/>
    </source>
</evidence>
<dbReference type="Proteomes" id="UP001165060">
    <property type="component" value="Unassembled WGS sequence"/>
</dbReference>
<feature type="transmembrane region" description="Helical" evidence="1">
    <location>
        <begin position="142"/>
        <end position="162"/>
    </location>
</feature>
<evidence type="ECO:0000313" key="2">
    <source>
        <dbReference type="EMBL" id="GMI40577.1"/>
    </source>
</evidence>
<sequence length="297" mass="32520">MSDAPPLTKLNWINLIMFIASLILVPTIPAIFGLPDNAVLSEKYQTLVTPSGSTFAIWGVIFIAEGIFSVMQMMPKYRNHPMVVEGAKYNFALACFTQVVWTLVFSYEVMWLAAVFMLAILFFLGSLLYSQYQLDTQSVGEFWLLQFPFQLHCGWIVAASAVQLNTVVVAYDGSSETQLSMAILSVAGVVATALYLLFVLEKKIETTAGVQAWALMGIASQLADPFEKTQVKFGSLVLDGLGGAANIASTALWVMVGLAVVWEVYMLVAGRREKVQRETGLPMQNHLEAPLTAVSTV</sequence>
<proteinExistence type="predicted"/>
<comment type="caution">
    <text evidence="2">The sequence shown here is derived from an EMBL/GenBank/DDBJ whole genome shotgun (WGS) entry which is preliminary data.</text>
</comment>
<accession>A0ABQ6N607</accession>